<dbReference type="PANTHER" id="PTHR24346:SF82">
    <property type="entry name" value="KP78A-RELATED"/>
    <property type="match status" value="1"/>
</dbReference>
<organism evidence="9 10">
    <name type="scientific">Paramecium sonneborni</name>
    <dbReference type="NCBI Taxonomy" id="65129"/>
    <lineage>
        <taxon>Eukaryota</taxon>
        <taxon>Sar</taxon>
        <taxon>Alveolata</taxon>
        <taxon>Ciliophora</taxon>
        <taxon>Intramacronucleata</taxon>
        <taxon>Oligohymenophorea</taxon>
        <taxon>Peniculida</taxon>
        <taxon>Parameciidae</taxon>
        <taxon>Paramecium</taxon>
    </lineage>
</organism>
<comment type="caution">
    <text evidence="9">The sequence shown here is derived from an EMBL/GenBank/DDBJ whole genome shotgun (WGS) entry which is preliminary data.</text>
</comment>
<dbReference type="OrthoDB" id="287352at2759"/>
<protein>
    <recommendedName>
        <fullName evidence="8">Protein kinase domain-containing protein</fullName>
    </recommendedName>
</protein>
<dbReference type="PROSITE" id="PS50011">
    <property type="entry name" value="PROTEIN_KINASE_DOM"/>
    <property type="match status" value="1"/>
</dbReference>
<proteinExistence type="predicted"/>
<keyword evidence="3" id="KW-0547">Nucleotide-binding</keyword>
<feature type="coiled-coil region" evidence="6">
    <location>
        <begin position="400"/>
        <end position="427"/>
    </location>
</feature>
<dbReference type="Pfam" id="PF00069">
    <property type="entry name" value="Pkinase"/>
    <property type="match status" value="1"/>
</dbReference>
<gene>
    <name evidence="9" type="ORF">PSON_ATCC_30995.1.T0030376</name>
</gene>
<dbReference type="GO" id="GO:0005737">
    <property type="term" value="C:cytoplasm"/>
    <property type="evidence" value="ECO:0007669"/>
    <property type="project" value="TreeGrafter"/>
</dbReference>
<dbReference type="InterPro" id="IPR000719">
    <property type="entry name" value="Prot_kinase_dom"/>
</dbReference>
<evidence type="ECO:0000259" key="8">
    <source>
        <dbReference type="PROSITE" id="PS50011"/>
    </source>
</evidence>
<keyword evidence="2" id="KW-0808">Transferase</keyword>
<feature type="domain" description="Protein kinase" evidence="8">
    <location>
        <begin position="372"/>
        <end position="619"/>
    </location>
</feature>
<evidence type="ECO:0000256" key="5">
    <source>
        <dbReference type="ARBA" id="ARBA00022840"/>
    </source>
</evidence>
<evidence type="ECO:0000256" key="6">
    <source>
        <dbReference type="SAM" id="Coils"/>
    </source>
</evidence>
<keyword evidence="10" id="KW-1185">Reference proteome</keyword>
<evidence type="ECO:0000313" key="10">
    <source>
        <dbReference type="Proteomes" id="UP000692954"/>
    </source>
</evidence>
<keyword evidence="5" id="KW-0067">ATP-binding</keyword>
<keyword evidence="6" id="KW-0175">Coiled coil</keyword>
<keyword evidence="4" id="KW-0418">Kinase</keyword>
<dbReference type="AlphaFoldDB" id="A0A8S1JZY3"/>
<dbReference type="GO" id="GO:0035556">
    <property type="term" value="P:intracellular signal transduction"/>
    <property type="evidence" value="ECO:0007669"/>
    <property type="project" value="TreeGrafter"/>
</dbReference>
<feature type="region of interest" description="Disordered" evidence="7">
    <location>
        <begin position="709"/>
        <end position="747"/>
    </location>
</feature>
<dbReference type="GO" id="GO:0004674">
    <property type="term" value="F:protein serine/threonine kinase activity"/>
    <property type="evidence" value="ECO:0007669"/>
    <property type="project" value="UniProtKB-KW"/>
</dbReference>
<dbReference type="EMBL" id="CAJJDN010000003">
    <property type="protein sequence ID" value="CAD8048693.1"/>
    <property type="molecule type" value="Genomic_DNA"/>
</dbReference>
<reference evidence="9" key="1">
    <citation type="submission" date="2021-01" db="EMBL/GenBank/DDBJ databases">
        <authorList>
            <consortium name="Genoscope - CEA"/>
            <person name="William W."/>
        </authorList>
    </citation>
    <scope>NUCLEOTIDE SEQUENCE</scope>
</reference>
<name>A0A8S1JZY3_9CILI</name>
<evidence type="ECO:0000313" key="9">
    <source>
        <dbReference type="EMBL" id="CAD8048693.1"/>
    </source>
</evidence>
<evidence type="ECO:0000256" key="1">
    <source>
        <dbReference type="ARBA" id="ARBA00022527"/>
    </source>
</evidence>
<evidence type="ECO:0000256" key="3">
    <source>
        <dbReference type="ARBA" id="ARBA00022741"/>
    </source>
</evidence>
<accession>A0A8S1JZY3</accession>
<evidence type="ECO:0000256" key="2">
    <source>
        <dbReference type="ARBA" id="ARBA00022679"/>
    </source>
</evidence>
<sequence length="846" mass="100708">MRIRDRKLEQSFHNQSDFKILQSQPRFNKNFSIHKKNNFGDTVIPEWLKSRKDFQQICYTESINDLLSVPKIILKQQRNTIEDQKIKDWIQNKVNGLPDELYKDITQIMSTRVFTYEEIFDVDHNITILYEGKVLRVNKDLGFPINGLPIKLGDFLSDEYLYMVKTDVIIVEIPKIELMQLMDCFKIQKLEQFVQQMKQFPAFKSIKKNSLRKIITRGQLQLIIKNYSRFQRASNQEYLNILFYGKLQLNLRKLISKMNKWPISQNQWETKTYYQYQDRILELESLNCFGLTDDQYTISTRESCVLLQIRRNILETILTTEQINDLKQSIDIFKQESKSQWRERMRRKFDQELIQQRTRMEKVMIAYTFYNYEQDELLANGKYGKIVIAKHQLVNEKVVIKILEKKNLKLNRDLQNLENEIQILRQIKHPNIIQLYEILESTYNIYMVFEFGDDLKHKYNSSQKGVSYLHENSIVHCKLRLDNIVLQNGKPKIIDFSEAIRMDKQVDKDYSTIKLQYQSPEMLNSLQYEFDGQKYDIWCLGLILYQMLQGQMPFNNITNNNDLKNKIKKSQFQIYYPISKQVCSLLESMLNVDPNKRITLKDLINFLDTQNLIFEDEYLKVPDDIPMHLIIKELEDNQIETINLFQQLEQNKHCSLTTCYYLIRNKFLKRAKLNRIKANLMNFENSKLNYTTNLRNSLQFTKKKSRIYQNGSRVHTENNNNIRAESSTQHSYKQRSLSKSNNNNKTPFMKQIQQTSNLSQTQNSFFPSQNASSINQNQNYINKGNINNSNSSSNKNSNFQQLGIISDGYQIYQDKLQQRLKSFLYSNNNYIIQVTNTKRRSVSQKY</sequence>
<evidence type="ECO:0000256" key="4">
    <source>
        <dbReference type="ARBA" id="ARBA00022777"/>
    </source>
</evidence>
<dbReference type="GO" id="GO:0005524">
    <property type="term" value="F:ATP binding"/>
    <property type="evidence" value="ECO:0007669"/>
    <property type="project" value="UniProtKB-KW"/>
</dbReference>
<keyword evidence="1" id="KW-0723">Serine/threonine-protein kinase</keyword>
<feature type="compositionally biased region" description="Polar residues" evidence="7">
    <location>
        <begin position="709"/>
        <end position="746"/>
    </location>
</feature>
<dbReference type="Proteomes" id="UP000692954">
    <property type="component" value="Unassembled WGS sequence"/>
</dbReference>
<evidence type="ECO:0000256" key="7">
    <source>
        <dbReference type="SAM" id="MobiDB-lite"/>
    </source>
</evidence>
<dbReference type="PANTHER" id="PTHR24346">
    <property type="entry name" value="MAP/MICROTUBULE AFFINITY-REGULATING KINASE"/>
    <property type="match status" value="1"/>
</dbReference>